<feature type="region of interest" description="Disordered" evidence="1">
    <location>
        <begin position="120"/>
        <end position="150"/>
    </location>
</feature>
<dbReference type="AlphaFoldDB" id="A0A0C3BZT9"/>
<evidence type="ECO:0000313" key="2">
    <source>
        <dbReference type="EMBL" id="KIM92063.1"/>
    </source>
</evidence>
<dbReference type="InParanoid" id="A0A0C3BZT9"/>
<reference evidence="2 3" key="1">
    <citation type="submission" date="2014-04" db="EMBL/GenBank/DDBJ databases">
        <authorList>
            <consortium name="DOE Joint Genome Institute"/>
            <person name="Kuo A."/>
            <person name="Tarkka M."/>
            <person name="Buscot F."/>
            <person name="Kohler A."/>
            <person name="Nagy L.G."/>
            <person name="Floudas D."/>
            <person name="Copeland A."/>
            <person name="Barry K.W."/>
            <person name="Cichocki N."/>
            <person name="Veneault-Fourrey C."/>
            <person name="LaButti K."/>
            <person name="Lindquist E.A."/>
            <person name="Lipzen A."/>
            <person name="Lundell T."/>
            <person name="Morin E."/>
            <person name="Murat C."/>
            <person name="Sun H."/>
            <person name="Tunlid A."/>
            <person name="Henrissat B."/>
            <person name="Grigoriev I.V."/>
            <person name="Hibbett D.S."/>
            <person name="Martin F."/>
            <person name="Nordberg H.P."/>
            <person name="Cantor M.N."/>
            <person name="Hua S.X."/>
        </authorList>
    </citation>
    <scope>NUCLEOTIDE SEQUENCE [LARGE SCALE GENOMIC DNA]</scope>
    <source>
        <strain evidence="2 3">F 1598</strain>
    </source>
</reference>
<name>A0A0C3BZT9_PILCF</name>
<proteinExistence type="predicted"/>
<reference evidence="3" key="2">
    <citation type="submission" date="2015-01" db="EMBL/GenBank/DDBJ databases">
        <title>Evolutionary Origins and Diversification of the Mycorrhizal Mutualists.</title>
        <authorList>
            <consortium name="DOE Joint Genome Institute"/>
            <consortium name="Mycorrhizal Genomics Consortium"/>
            <person name="Kohler A."/>
            <person name="Kuo A."/>
            <person name="Nagy L.G."/>
            <person name="Floudas D."/>
            <person name="Copeland A."/>
            <person name="Barry K.W."/>
            <person name="Cichocki N."/>
            <person name="Veneault-Fourrey C."/>
            <person name="LaButti K."/>
            <person name="Lindquist E.A."/>
            <person name="Lipzen A."/>
            <person name="Lundell T."/>
            <person name="Morin E."/>
            <person name="Murat C."/>
            <person name="Riley R."/>
            <person name="Ohm R."/>
            <person name="Sun H."/>
            <person name="Tunlid A."/>
            <person name="Henrissat B."/>
            <person name="Grigoriev I.V."/>
            <person name="Hibbett D.S."/>
            <person name="Martin F."/>
        </authorList>
    </citation>
    <scope>NUCLEOTIDE SEQUENCE [LARGE SCALE GENOMIC DNA]</scope>
    <source>
        <strain evidence="3">F 1598</strain>
    </source>
</reference>
<dbReference type="OrthoDB" id="2628273at2759"/>
<evidence type="ECO:0000256" key="1">
    <source>
        <dbReference type="SAM" id="MobiDB-lite"/>
    </source>
</evidence>
<dbReference type="HOGENOM" id="CLU_826705_0_0_1"/>
<feature type="region of interest" description="Disordered" evidence="1">
    <location>
        <begin position="280"/>
        <end position="299"/>
    </location>
</feature>
<keyword evidence="3" id="KW-1185">Reference proteome</keyword>
<dbReference type="EMBL" id="KN832970">
    <property type="protein sequence ID" value="KIM92063.1"/>
    <property type="molecule type" value="Genomic_DNA"/>
</dbReference>
<organism evidence="2 3">
    <name type="scientific">Piloderma croceum (strain F 1598)</name>
    <dbReference type="NCBI Taxonomy" id="765440"/>
    <lineage>
        <taxon>Eukaryota</taxon>
        <taxon>Fungi</taxon>
        <taxon>Dikarya</taxon>
        <taxon>Basidiomycota</taxon>
        <taxon>Agaricomycotina</taxon>
        <taxon>Agaricomycetes</taxon>
        <taxon>Agaricomycetidae</taxon>
        <taxon>Atheliales</taxon>
        <taxon>Atheliaceae</taxon>
        <taxon>Piloderma</taxon>
    </lineage>
</organism>
<sequence length="299" mass="32840">MSNRRQVTVLYSENKLQKTISLPASATIATAKKIGSDEILQHLRLQPGVPSDISLDDDCIDFYPAASDNTRVRDLNGQATIVVWPKAAPGSSFTPAPIMDALSSATAELEELRAQRSAEALIKEDKQPKKKQKNKPESSSIRPPDTADEDGSMLAKILSRLTVSETKIAALEHSDADLRERLTIAEKSSAALQEKIDSDAIDDMRLRILVNMGRDKLAVVFGHKNWQEWRASAGSREELYNSALTRLKEDPTGVPPQWANIGDNPSALRTMLFPKRPVQPGDFVVRASTSDSEEPADDP</sequence>
<protein>
    <submittedName>
        <fullName evidence="2">Uncharacterized protein</fullName>
    </submittedName>
</protein>
<dbReference type="Proteomes" id="UP000054166">
    <property type="component" value="Unassembled WGS sequence"/>
</dbReference>
<evidence type="ECO:0000313" key="3">
    <source>
        <dbReference type="Proteomes" id="UP000054166"/>
    </source>
</evidence>
<accession>A0A0C3BZT9</accession>
<gene>
    <name evidence="2" type="ORF">PILCRDRAFT_83388</name>
</gene>